<dbReference type="PANTHER" id="PTHR33885:SF3">
    <property type="entry name" value="PHAGE SHOCK PROTEIN C"/>
    <property type="match status" value="1"/>
</dbReference>
<evidence type="ECO:0000313" key="9">
    <source>
        <dbReference type="Proteomes" id="UP000004367"/>
    </source>
</evidence>
<comment type="subcellular location">
    <subcellularLocation>
        <location evidence="1">Cell membrane</location>
        <topology evidence="1">Single-pass membrane protein</topology>
    </subcellularLocation>
</comment>
<dbReference type="RefSeq" id="WP_009481480.1">
    <property type="nucleotide sequence ID" value="NZ_BAFE01000020.1"/>
</dbReference>
<organism evidence="8 9">
    <name type="scientific">Mobilicoccus pelagius NBRC 104925</name>
    <dbReference type="NCBI Taxonomy" id="1089455"/>
    <lineage>
        <taxon>Bacteria</taxon>
        <taxon>Bacillati</taxon>
        <taxon>Actinomycetota</taxon>
        <taxon>Actinomycetes</taxon>
        <taxon>Micrococcales</taxon>
        <taxon>Dermatophilaceae</taxon>
        <taxon>Mobilicoccus</taxon>
    </lineage>
</organism>
<reference evidence="8 9" key="1">
    <citation type="submission" date="2012-02" db="EMBL/GenBank/DDBJ databases">
        <title>Whole genome shotgun sequence of Mobilicoccus pelagius NBRC 104925.</title>
        <authorList>
            <person name="Yoshida Y."/>
            <person name="Hosoyama A."/>
            <person name="Tsuchikane K."/>
            <person name="Katsumata H."/>
            <person name="Yamazaki S."/>
            <person name="Fujita N."/>
        </authorList>
    </citation>
    <scope>NUCLEOTIDE SEQUENCE [LARGE SCALE GENOMIC DNA]</scope>
    <source>
        <strain evidence="8 9">NBRC 104925</strain>
    </source>
</reference>
<evidence type="ECO:0000256" key="3">
    <source>
        <dbReference type="ARBA" id="ARBA00022692"/>
    </source>
</evidence>
<dbReference type="InterPro" id="IPR052027">
    <property type="entry name" value="PspC"/>
</dbReference>
<dbReference type="PANTHER" id="PTHR33885">
    <property type="entry name" value="PHAGE SHOCK PROTEIN C"/>
    <property type="match status" value="1"/>
</dbReference>
<dbReference type="OrthoDB" id="7359894at2"/>
<dbReference type="InterPro" id="IPR007168">
    <property type="entry name" value="Phageshock_PspC_N"/>
</dbReference>
<gene>
    <name evidence="8" type="ORF">MOPEL_021_00180</name>
</gene>
<dbReference type="Proteomes" id="UP000004367">
    <property type="component" value="Unassembled WGS sequence"/>
</dbReference>
<dbReference type="eggNOG" id="COG1983">
    <property type="taxonomic scope" value="Bacteria"/>
</dbReference>
<evidence type="ECO:0000256" key="2">
    <source>
        <dbReference type="ARBA" id="ARBA00022475"/>
    </source>
</evidence>
<dbReference type="Pfam" id="PF04024">
    <property type="entry name" value="PspC"/>
    <property type="match status" value="1"/>
</dbReference>
<evidence type="ECO:0000256" key="4">
    <source>
        <dbReference type="ARBA" id="ARBA00022989"/>
    </source>
</evidence>
<evidence type="ECO:0000256" key="6">
    <source>
        <dbReference type="SAM" id="Phobius"/>
    </source>
</evidence>
<feature type="transmembrane region" description="Helical" evidence="6">
    <location>
        <begin position="35"/>
        <end position="58"/>
    </location>
</feature>
<protein>
    <recommendedName>
        <fullName evidence="7">Phage shock protein PspC N-terminal domain-containing protein</fullName>
    </recommendedName>
</protein>
<evidence type="ECO:0000313" key="8">
    <source>
        <dbReference type="EMBL" id="GAB47582.1"/>
    </source>
</evidence>
<keyword evidence="3 6" id="KW-0812">Transmembrane</keyword>
<sequence length="64" mass="6902">MNTGLVRTDRTDKVIGGVCGGIAHRFGWNPTIVRAATVASLMLPGPQLVAYLALWVLVPSERRV</sequence>
<name>H5UPC4_9MICO</name>
<dbReference type="EMBL" id="BAFE01000020">
    <property type="protein sequence ID" value="GAB47582.1"/>
    <property type="molecule type" value="Genomic_DNA"/>
</dbReference>
<accession>H5UPC4</accession>
<evidence type="ECO:0000256" key="1">
    <source>
        <dbReference type="ARBA" id="ARBA00004162"/>
    </source>
</evidence>
<evidence type="ECO:0000259" key="7">
    <source>
        <dbReference type="Pfam" id="PF04024"/>
    </source>
</evidence>
<keyword evidence="2" id="KW-1003">Cell membrane</keyword>
<proteinExistence type="predicted"/>
<dbReference type="AlphaFoldDB" id="H5UPC4"/>
<keyword evidence="4 6" id="KW-1133">Transmembrane helix</keyword>
<keyword evidence="9" id="KW-1185">Reference proteome</keyword>
<comment type="caution">
    <text evidence="8">The sequence shown here is derived from an EMBL/GenBank/DDBJ whole genome shotgun (WGS) entry which is preliminary data.</text>
</comment>
<evidence type="ECO:0000256" key="5">
    <source>
        <dbReference type="ARBA" id="ARBA00023136"/>
    </source>
</evidence>
<dbReference type="STRING" id="1089455.MOPEL_021_00180"/>
<dbReference type="GO" id="GO:0005886">
    <property type="term" value="C:plasma membrane"/>
    <property type="evidence" value="ECO:0007669"/>
    <property type="project" value="UniProtKB-SubCell"/>
</dbReference>
<feature type="domain" description="Phage shock protein PspC N-terminal" evidence="7">
    <location>
        <begin position="9"/>
        <end position="61"/>
    </location>
</feature>
<keyword evidence="5 6" id="KW-0472">Membrane</keyword>